<sequence>MFLEQRQETQCRWISAKPHVGLWIITAINEFISVGLHKQDLTSHAGLLSIVVFFRCCCVAVSTPIRKRPRNFCEFFLKVHKLFTCPS</sequence>
<comment type="caution">
    <text evidence="2">The sequence shown here is derived from an EMBL/GenBank/DDBJ whole genome shotgun (WGS) entry which is preliminary data.</text>
</comment>
<feature type="transmembrane region" description="Helical" evidence="1">
    <location>
        <begin position="20"/>
        <end position="37"/>
    </location>
</feature>
<gene>
    <name evidence="2" type="ORF">MKW98_018126</name>
</gene>
<reference evidence="2" key="1">
    <citation type="submission" date="2022-04" db="EMBL/GenBank/DDBJ databases">
        <title>A functionally conserved STORR gene fusion in Papaver species that diverged 16.8 million years ago.</title>
        <authorList>
            <person name="Catania T."/>
        </authorList>
    </citation>
    <scope>NUCLEOTIDE SEQUENCE</scope>
    <source>
        <strain evidence="2">S-188037</strain>
    </source>
</reference>
<dbReference type="Proteomes" id="UP001202328">
    <property type="component" value="Unassembled WGS sequence"/>
</dbReference>
<proteinExistence type="predicted"/>
<evidence type="ECO:0000313" key="3">
    <source>
        <dbReference type="Proteomes" id="UP001202328"/>
    </source>
</evidence>
<organism evidence="2 3">
    <name type="scientific">Papaver atlanticum</name>
    <dbReference type="NCBI Taxonomy" id="357466"/>
    <lineage>
        <taxon>Eukaryota</taxon>
        <taxon>Viridiplantae</taxon>
        <taxon>Streptophyta</taxon>
        <taxon>Embryophyta</taxon>
        <taxon>Tracheophyta</taxon>
        <taxon>Spermatophyta</taxon>
        <taxon>Magnoliopsida</taxon>
        <taxon>Ranunculales</taxon>
        <taxon>Papaveraceae</taxon>
        <taxon>Papaveroideae</taxon>
        <taxon>Papaver</taxon>
    </lineage>
</organism>
<protein>
    <submittedName>
        <fullName evidence="2">Uncharacterized protein</fullName>
    </submittedName>
</protein>
<evidence type="ECO:0000313" key="2">
    <source>
        <dbReference type="EMBL" id="KAI3879887.1"/>
    </source>
</evidence>
<keyword evidence="3" id="KW-1185">Reference proteome</keyword>
<evidence type="ECO:0000256" key="1">
    <source>
        <dbReference type="SAM" id="Phobius"/>
    </source>
</evidence>
<dbReference type="AlphaFoldDB" id="A0AAD4SAZ2"/>
<feature type="transmembrane region" description="Helical" evidence="1">
    <location>
        <begin position="43"/>
        <end position="62"/>
    </location>
</feature>
<keyword evidence="1" id="KW-0812">Transmembrane</keyword>
<keyword evidence="1" id="KW-1133">Transmembrane helix</keyword>
<accession>A0AAD4SAZ2</accession>
<feature type="non-terminal residue" evidence="2">
    <location>
        <position position="87"/>
    </location>
</feature>
<dbReference type="EMBL" id="JAJJMB010012240">
    <property type="protein sequence ID" value="KAI3879887.1"/>
    <property type="molecule type" value="Genomic_DNA"/>
</dbReference>
<name>A0AAD4SAZ2_9MAGN</name>
<keyword evidence="1" id="KW-0472">Membrane</keyword>